<comment type="caution">
    <text evidence="8">The sequence shown here is derived from an EMBL/GenBank/DDBJ whole genome shotgun (WGS) entry which is preliminary data.</text>
</comment>
<comment type="similarity">
    <text evidence="2">Belongs to the polysaccharide synthase family.</text>
</comment>
<evidence type="ECO:0000256" key="5">
    <source>
        <dbReference type="ARBA" id="ARBA00022989"/>
    </source>
</evidence>
<proteinExistence type="inferred from homology"/>
<evidence type="ECO:0000256" key="7">
    <source>
        <dbReference type="SAM" id="Phobius"/>
    </source>
</evidence>
<feature type="transmembrane region" description="Helical" evidence="7">
    <location>
        <begin position="96"/>
        <end position="113"/>
    </location>
</feature>
<dbReference type="InterPro" id="IPR050833">
    <property type="entry name" value="Poly_Biosynth_Transport"/>
</dbReference>
<gene>
    <name evidence="8" type="ORF">JCM15548_12899</name>
</gene>
<evidence type="ECO:0000256" key="3">
    <source>
        <dbReference type="ARBA" id="ARBA00022475"/>
    </source>
</evidence>
<dbReference type="GO" id="GO:0005886">
    <property type="term" value="C:plasma membrane"/>
    <property type="evidence" value="ECO:0007669"/>
    <property type="project" value="UniProtKB-SubCell"/>
</dbReference>
<reference evidence="8 9" key="1">
    <citation type="journal article" date="2015" name="Microbes Environ.">
        <title>Distribution and evolution of nitrogen fixation genes in the phylum bacteroidetes.</title>
        <authorList>
            <person name="Inoue J."/>
            <person name="Oshima K."/>
            <person name="Suda W."/>
            <person name="Sakamoto M."/>
            <person name="Iino T."/>
            <person name="Noda S."/>
            <person name="Hongoh Y."/>
            <person name="Hattori M."/>
            <person name="Ohkuma M."/>
        </authorList>
    </citation>
    <scope>NUCLEOTIDE SEQUENCE [LARGE SCALE GENOMIC DNA]</scope>
    <source>
        <strain evidence="8">JCM 15548</strain>
    </source>
</reference>
<feature type="transmembrane region" description="Helical" evidence="7">
    <location>
        <begin position="21"/>
        <end position="42"/>
    </location>
</feature>
<keyword evidence="9" id="KW-1185">Reference proteome</keyword>
<dbReference type="Pfam" id="PF13440">
    <property type="entry name" value="Polysacc_synt_3"/>
    <property type="match status" value="1"/>
</dbReference>
<keyword evidence="3" id="KW-1003">Cell membrane</keyword>
<protein>
    <submittedName>
        <fullName evidence="8">Lipopolysaccharide biosynthesis protein WzxC</fullName>
    </submittedName>
</protein>
<evidence type="ECO:0000256" key="4">
    <source>
        <dbReference type="ARBA" id="ARBA00022692"/>
    </source>
</evidence>
<organism evidence="8 9">
    <name type="scientific">Geofilum rubicundum JCM 15548</name>
    <dbReference type="NCBI Taxonomy" id="1236989"/>
    <lineage>
        <taxon>Bacteria</taxon>
        <taxon>Pseudomonadati</taxon>
        <taxon>Bacteroidota</taxon>
        <taxon>Bacteroidia</taxon>
        <taxon>Marinilabiliales</taxon>
        <taxon>Marinilabiliaceae</taxon>
        <taxon>Geofilum</taxon>
    </lineage>
</organism>
<keyword evidence="4 7" id="KW-0812">Transmembrane</keyword>
<name>A0A0E9LYG4_9BACT</name>
<evidence type="ECO:0000313" key="9">
    <source>
        <dbReference type="Proteomes" id="UP000032900"/>
    </source>
</evidence>
<dbReference type="AlphaFoldDB" id="A0A0E9LYG4"/>
<evidence type="ECO:0000313" key="8">
    <source>
        <dbReference type="EMBL" id="GAO30612.1"/>
    </source>
</evidence>
<evidence type="ECO:0000256" key="1">
    <source>
        <dbReference type="ARBA" id="ARBA00004651"/>
    </source>
</evidence>
<feature type="transmembrane region" description="Helical" evidence="7">
    <location>
        <begin position="181"/>
        <end position="202"/>
    </location>
</feature>
<dbReference type="EMBL" id="BAZW01000026">
    <property type="protein sequence ID" value="GAO30612.1"/>
    <property type="molecule type" value="Genomic_DNA"/>
</dbReference>
<feature type="transmembrane region" description="Helical" evidence="7">
    <location>
        <begin position="153"/>
        <end position="169"/>
    </location>
</feature>
<feature type="transmembrane region" description="Helical" evidence="7">
    <location>
        <begin position="62"/>
        <end position="84"/>
    </location>
</feature>
<sequence>MNVLSPLLSTIQKDRERLKISYLKVIKYLALINFPTFLILIVSSKEILYLLYGSEYEDGSSVLVFLAIAYCLASLSNPVGSLQIATGRTDLGFKWTIFRVVISPIFIFVGALFDIGTVAVLYALLSIILIVPLWYVQLLPMGQIRLLEYLKQFFKPFLFFIGMVLISKLKMFDFQLFESEIVSVLVKTGTVILMYLVFMFVFDYKTIKELSIIKLRLRV</sequence>
<evidence type="ECO:0000256" key="2">
    <source>
        <dbReference type="ARBA" id="ARBA00007430"/>
    </source>
</evidence>
<keyword evidence="6 7" id="KW-0472">Membrane</keyword>
<dbReference type="RefSeq" id="WP_262487030.1">
    <property type="nucleotide sequence ID" value="NZ_BAZW01000026.1"/>
</dbReference>
<dbReference type="STRING" id="1236989.JCM15548_12899"/>
<accession>A0A0E9LYG4</accession>
<comment type="subcellular location">
    <subcellularLocation>
        <location evidence="1">Cell membrane</location>
        <topology evidence="1">Multi-pass membrane protein</topology>
    </subcellularLocation>
</comment>
<keyword evidence="5 7" id="KW-1133">Transmembrane helix</keyword>
<evidence type="ECO:0000256" key="6">
    <source>
        <dbReference type="ARBA" id="ARBA00023136"/>
    </source>
</evidence>
<dbReference type="PANTHER" id="PTHR30250:SF10">
    <property type="entry name" value="LIPOPOLYSACCHARIDE BIOSYNTHESIS PROTEIN WZXC"/>
    <property type="match status" value="1"/>
</dbReference>
<dbReference type="PANTHER" id="PTHR30250">
    <property type="entry name" value="PST FAMILY PREDICTED COLANIC ACID TRANSPORTER"/>
    <property type="match status" value="1"/>
</dbReference>
<dbReference type="Proteomes" id="UP000032900">
    <property type="component" value="Unassembled WGS sequence"/>
</dbReference>
<feature type="transmembrane region" description="Helical" evidence="7">
    <location>
        <begin position="119"/>
        <end position="141"/>
    </location>
</feature>